<dbReference type="EMBL" id="RBXL01000001">
    <property type="protein sequence ID" value="RKT46236.1"/>
    <property type="molecule type" value="Genomic_DNA"/>
</dbReference>
<dbReference type="Proteomes" id="UP000274556">
    <property type="component" value="Unassembled WGS sequence"/>
</dbReference>
<dbReference type="GO" id="GO:0046677">
    <property type="term" value="P:response to antibiotic"/>
    <property type="evidence" value="ECO:0007669"/>
    <property type="project" value="InterPro"/>
</dbReference>
<dbReference type="InterPro" id="IPR007815">
    <property type="entry name" value="Emycin_Estase"/>
</dbReference>
<comment type="caution">
    <text evidence="1">The sequence shown here is derived from an EMBL/GenBank/DDBJ whole genome shotgun (WGS) entry which is preliminary data.</text>
</comment>
<sequence>MRFMLAHRAIARTQARLAWRVLLCALLPLWALACVAEPVSDSVSEPVDGWGDAVALLREAALPLETPSDLDPIVARAKDRRLVLLGEASHGTSEFYSWRAALTRRLIQEGDFRFVAVEGDWVPIYRLNRYVKGLGGAGESAAAVMQTFSRWPTWMWANAEMLDFVEWLRDFNAGRPRAERVGLYGIDVYGEDDARRKVLALLAVMEPDLGRAVADRYACLDRFGDDLTDYARAVGQGGASCETAVEEAVAMIEARRGALESVDPALYFHLEQSAHTVRGAERHYRSMALAGPESWNFRVDHFSETLERLHAYFGSGSKGIVWAHNTHIGDARATVMAQQGQRNIGQLAREGFGADAVFALGFSTYRGAVMAGRAWGQPGEIMEVPPAAAGSFEALMHATGRASTLVLFDALADSELLAAPIPHRAIGVVFRPEHERTRNYVPTRMAERYDALIYLEATDAVGPIESVPSIQPDCTRRADPSCP</sequence>
<accession>A0A495VA24</accession>
<reference evidence="1 2" key="1">
    <citation type="submission" date="2018-10" db="EMBL/GenBank/DDBJ databases">
        <title>Genomic Encyclopedia of Archaeal and Bacterial Type Strains, Phase II (KMG-II): from individual species to whole genera.</title>
        <authorList>
            <person name="Goeker M."/>
        </authorList>
    </citation>
    <scope>NUCLEOTIDE SEQUENCE [LARGE SCALE GENOMIC DNA]</scope>
    <source>
        <strain evidence="1 2">DSM 235</strain>
    </source>
</reference>
<evidence type="ECO:0000313" key="2">
    <source>
        <dbReference type="Proteomes" id="UP000274556"/>
    </source>
</evidence>
<dbReference type="Gene3D" id="3.40.1660.10">
    <property type="entry name" value="EreA-like (biosynthetic domain)"/>
    <property type="match status" value="1"/>
</dbReference>
<organism evidence="1 2">
    <name type="scientific">Thiocapsa rosea</name>
    <dbReference type="NCBI Taxonomy" id="69360"/>
    <lineage>
        <taxon>Bacteria</taxon>
        <taxon>Pseudomonadati</taxon>
        <taxon>Pseudomonadota</taxon>
        <taxon>Gammaproteobacteria</taxon>
        <taxon>Chromatiales</taxon>
        <taxon>Chromatiaceae</taxon>
        <taxon>Thiocapsa</taxon>
    </lineage>
</organism>
<dbReference type="SUPFAM" id="SSF159501">
    <property type="entry name" value="EreA/ChaN-like"/>
    <property type="match status" value="1"/>
</dbReference>
<dbReference type="Gene3D" id="3.30.1870.10">
    <property type="entry name" value="EreA-like, domain 2"/>
    <property type="match status" value="1"/>
</dbReference>
<gene>
    <name evidence="1" type="ORF">BDD21_3740</name>
</gene>
<dbReference type="PROSITE" id="PS51257">
    <property type="entry name" value="PROKAR_LIPOPROTEIN"/>
    <property type="match status" value="1"/>
</dbReference>
<name>A0A495VA24_9GAMM</name>
<dbReference type="PANTHER" id="PTHR31299:SF0">
    <property type="entry name" value="ESTERASE, PUTATIVE (AFU_ORTHOLOGUE AFUA_1G05850)-RELATED"/>
    <property type="match status" value="1"/>
</dbReference>
<dbReference type="InterPro" id="IPR014622">
    <property type="entry name" value="UCP036794_erythomycin"/>
</dbReference>
<dbReference type="Pfam" id="PF05139">
    <property type="entry name" value="Erythro_esteras"/>
    <property type="match status" value="1"/>
</dbReference>
<dbReference type="InterPro" id="IPR052036">
    <property type="entry name" value="Hydrolase/PRTase-associated"/>
</dbReference>
<dbReference type="PIRSF" id="PIRSF036794">
    <property type="entry name" value="UCP_erythr_ester"/>
    <property type="match status" value="1"/>
</dbReference>
<dbReference type="CDD" id="cd14728">
    <property type="entry name" value="Ere-like"/>
    <property type="match status" value="1"/>
</dbReference>
<protein>
    <submittedName>
        <fullName evidence="1">Erythromycin esterase-like protein</fullName>
    </submittedName>
</protein>
<dbReference type="AlphaFoldDB" id="A0A495VA24"/>
<dbReference type="PANTHER" id="PTHR31299">
    <property type="entry name" value="ESTERASE, PUTATIVE (AFU_ORTHOLOGUE AFUA_1G05850)-RELATED"/>
    <property type="match status" value="1"/>
</dbReference>
<keyword evidence="2" id="KW-1185">Reference proteome</keyword>
<proteinExistence type="predicted"/>
<evidence type="ECO:0000313" key="1">
    <source>
        <dbReference type="EMBL" id="RKT46236.1"/>
    </source>
</evidence>